<organism evidence="2 3">
    <name type="scientific">Moniliophthora roreri</name>
    <name type="common">Frosty pod rot fungus</name>
    <name type="synonym">Monilia roreri</name>
    <dbReference type="NCBI Taxonomy" id="221103"/>
    <lineage>
        <taxon>Eukaryota</taxon>
        <taxon>Fungi</taxon>
        <taxon>Dikarya</taxon>
        <taxon>Basidiomycota</taxon>
        <taxon>Agaricomycotina</taxon>
        <taxon>Agaricomycetes</taxon>
        <taxon>Agaricomycetidae</taxon>
        <taxon>Agaricales</taxon>
        <taxon>Marasmiineae</taxon>
        <taxon>Marasmiaceae</taxon>
        <taxon>Moniliophthora</taxon>
    </lineage>
</organism>
<dbReference type="AlphaFoldDB" id="A0A0W0G897"/>
<feature type="compositionally biased region" description="Low complexity" evidence="1">
    <location>
        <begin position="83"/>
        <end position="93"/>
    </location>
</feature>
<proteinExistence type="predicted"/>
<feature type="region of interest" description="Disordered" evidence="1">
    <location>
        <begin position="50"/>
        <end position="127"/>
    </location>
</feature>
<feature type="compositionally biased region" description="Acidic residues" evidence="1">
    <location>
        <begin position="94"/>
        <end position="107"/>
    </location>
</feature>
<sequence>MSKIWMNLANESASDGEPGYAAYARKQAATYRALQEDVMEHWSKWEEVKQKLGDRKTKSRKHSVTEKVKQMSVRGSMADADENSSSGGSVDNNDNGDDNDNDDEGWLDLENYARGCLEDEADVTDGT</sequence>
<gene>
    <name evidence="2" type="ORF">WG66_2657</name>
</gene>
<protein>
    <submittedName>
        <fullName evidence="2">Uncharacterized protein</fullName>
    </submittedName>
</protein>
<reference evidence="2 3" key="1">
    <citation type="submission" date="2015-12" db="EMBL/GenBank/DDBJ databases">
        <title>Draft genome sequence of Moniliophthora roreri, the causal agent of frosty pod rot of cacao.</title>
        <authorList>
            <person name="Aime M.C."/>
            <person name="Diaz-Valderrama J.R."/>
            <person name="Kijpornyongpan T."/>
            <person name="Phillips-Mora W."/>
        </authorList>
    </citation>
    <scope>NUCLEOTIDE SEQUENCE [LARGE SCALE GENOMIC DNA]</scope>
    <source>
        <strain evidence="2 3">MCA 2952</strain>
    </source>
</reference>
<name>A0A0W0G897_MONRR</name>
<feature type="compositionally biased region" description="Acidic residues" evidence="1">
    <location>
        <begin position="118"/>
        <end position="127"/>
    </location>
</feature>
<dbReference type="EMBL" id="LATX01000856">
    <property type="protein sequence ID" value="KTB44768.1"/>
    <property type="molecule type" value="Genomic_DNA"/>
</dbReference>
<comment type="caution">
    <text evidence="2">The sequence shown here is derived from an EMBL/GenBank/DDBJ whole genome shotgun (WGS) entry which is preliminary data.</text>
</comment>
<evidence type="ECO:0000313" key="3">
    <source>
        <dbReference type="Proteomes" id="UP000054988"/>
    </source>
</evidence>
<accession>A0A0W0G897</accession>
<evidence type="ECO:0000256" key="1">
    <source>
        <dbReference type="SAM" id="MobiDB-lite"/>
    </source>
</evidence>
<evidence type="ECO:0000313" key="2">
    <source>
        <dbReference type="EMBL" id="KTB44768.1"/>
    </source>
</evidence>
<dbReference type="Proteomes" id="UP000054988">
    <property type="component" value="Unassembled WGS sequence"/>
</dbReference>